<gene>
    <name evidence="2" type="ORF">MERR_LOCUS43820</name>
</gene>
<comment type="caution">
    <text evidence="2">The sequence shown here is derived from an EMBL/GenBank/DDBJ whole genome shotgun (WGS) entry which is preliminary data.</text>
</comment>
<dbReference type="OrthoDB" id="694740at2759"/>
<accession>A0A6D2KTM7</accession>
<evidence type="ECO:0000313" key="2">
    <source>
        <dbReference type="EMBL" id="CAA7056584.1"/>
    </source>
</evidence>
<reference evidence="2" key="1">
    <citation type="submission" date="2020-01" db="EMBL/GenBank/DDBJ databases">
        <authorList>
            <person name="Mishra B."/>
        </authorList>
    </citation>
    <scope>NUCLEOTIDE SEQUENCE [LARGE SCALE GENOMIC DNA]</scope>
</reference>
<dbReference type="Proteomes" id="UP000467841">
    <property type="component" value="Unassembled WGS sequence"/>
</dbReference>
<name>A0A6D2KTM7_9BRAS</name>
<evidence type="ECO:0000256" key="1">
    <source>
        <dbReference type="SAM" id="MobiDB-lite"/>
    </source>
</evidence>
<feature type="region of interest" description="Disordered" evidence="1">
    <location>
        <begin position="1"/>
        <end position="25"/>
    </location>
</feature>
<organism evidence="2 3">
    <name type="scientific">Microthlaspi erraticum</name>
    <dbReference type="NCBI Taxonomy" id="1685480"/>
    <lineage>
        <taxon>Eukaryota</taxon>
        <taxon>Viridiplantae</taxon>
        <taxon>Streptophyta</taxon>
        <taxon>Embryophyta</taxon>
        <taxon>Tracheophyta</taxon>
        <taxon>Spermatophyta</taxon>
        <taxon>Magnoliopsida</taxon>
        <taxon>eudicotyledons</taxon>
        <taxon>Gunneridae</taxon>
        <taxon>Pentapetalae</taxon>
        <taxon>rosids</taxon>
        <taxon>malvids</taxon>
        <taxon>Brassicales</taxon>
        <taxon>Brassicaceae</taxon>
        <taxon>Coluteocarpeae</taxon>
        <taxon>Microthlaspi</taxon>
    </lineage>
</organism>
<dbReference type="AlphaFoldDB" id="A0A6D2KTM7"/>
<evidence type="ECO:0000313" key="3">
    <source>
        <dbReference type="Proteomes" id="UP000467841"/>
    </source>
</evidence>
<dbReference type="EMBL" id="CACVBM020001650">
    <property type="protein sequence ID" value="CAA7056584.1"/>
    <property type="molecule type" value="Genomic_DNA"/>
</dbReference>
<proteinExistence type="predicted"/>
<protein>
    <submittedName>
        <fullName evidence="2">Uncharacterized protein</fullName>
    </submittedName>
</protein>
<keyword evidence="3" id="KW-1185">Reference proteome</keyword>
<sequence length="137" mass="15345">MHGGDEPGSFEHTMGTDRPSTSSGNCGKGEDFDELFADFNQELYTGCTKFTKLSFLLKLYHIKCMCGISDKGISMVLDLLKEAFTHAKLPDSFNGMKKVYLEHLRREEQGRTLCLELSLTAHAQGEERIRLKPAQPA</sequence>